<protein>
    <submittedName>
        <fullName evidence="1">Uncharacterized protein</fullName>
    </submittedName>
</protein>
<comment type="caution">
    <text evidence="1">The sequence shown here is derived from an EMBL/GenBank/DDBJ whole genome shotgun (WGS) entry which is preliminary data.</text>
</comment>
<name>A0A0F9ISZ0_9ZZZZ</name>
<organism evidence="1">
    <name type="scientific">marine sediment metagenome</name>
    <dbReference type="NCBI Taxonomy" id="412755"/>
    <lineage>
        <taxon>unclassified sequences</taxon>
        <taxon>metagenomes</taxon>
        <taxon>ecological metagenomes</taxon>
    </lineage>
</organism>
<sequence>MTNQLNKYFEQRHYEVATWSSKDEPCIHAEVNRQVVQGLWSYRVFRVVEHNQAFWDLDEYVH</sequence>
<proteinExistence type="predicted"/>
<accession>A0A0F9ISZ0</accession>
<reference evidence="1" key="1">
    <citation type="journal article" date="2015" name="Nature">
        <title>Complex archaea that bridge the gap between prokaryotes and eukaryotes.</title>
        <authorList>
            <person name="Spang A."/>
            <person name="Saw J.H."/>
            <person name="Jorgensen S.L."/>
            <person name="Zaremba-Niedzwiedzka K."/>
            <person name="Martijn J."/>
            <person name="Lind A.E."/>
            <person name="van Eijk R."/>
            <person name="Schleper C."/>
            <person name="Guy L."/>
            <person name="Ettema T.J."/>
        </authorList>
    </citation>
    <scope>NUCLEOTIDE SEQUENCE</scope>
</reference>
<gene>
    <name evidence="1" type="ORF">LCGC14_1541550</name>
</gene>
<evidence type="ECO:0000313" key="1">
    <source>
        <dbReference type="EMBL" id="KKM60464.1"/>
    </source>
</evidence>
<dbReference type="EMBL" id="LAZR01011675">
    <property type="protein sequence ID" value="KKM60464.1"/>
    <property type="molecule type" value="Genomic_DNA"/>
</dbReference>
<dbReference type="AlphaFoldDB" id="A0A0F9ISZ0"/>